<gene>
    <name evidence="1" type="ORF">BJ322DRAFT_1024260</name>
</gene>
<evidence type="ECO:0000313" key="1">
    <source>
        <dbReference type="EMBL" id="KAF9779844.1"/>
    </source>
</evidence>
<dbReference type="EMBL" id="WIUZ02000018">
    <property type="protein sequence ID" value="KAF9779844.1"/>
    <property type="molecule type" value="Genomic_DNA"/>
</dbReference>
<sequence length="273" mass="29792">MHEPSSNSSSKRWRPSVRRLTWCLVLGNYTLASEISVEPFLWNYLSHNTSPSARPPGSVRNSGPERENPVCDAHSDCHCPREPGLICESFLGCNYAVFSTPLVDMDGNKSLDFRELNYDTEEVMDITGGLEHTNTLIYGGSSRPRGLLESRTLASSSTESTGRPTYLDTFETGRDIFLRACIGLGARPWAGGGRLAVGAVASAPSTNGVWEFLQIICLWAWSLAAAEEHAFSPAAETAVNVNEICWNIFGFSLLENAFVRFGTCYPRVAGGGN</sequence>
<protein>
    <submittedName>
        <fullName evidence="1">Uncharacterized protein</fullName>
    </submittedName>
</protein>
<reference evidence="1" key="2">
    <citation type="submission" date="2020-11" db="EMBL/GenBank/DDBJ databases">
        <authorList>
            <consortium name="DOE Joint Genome Institute"/>
            <person name="Kuo A."/>
            <person name="Miyauchi S."/>
            <person name="Kiss E."/>
            <person name="Drula E."/>
            <person name="Kohler A."/>
            <person name="Sanchez-Garcia M."/>
            <person name="Andreopoulos B."/>
            <person name="Barry K.W."/>
            <person name="Bonito G."/>
            <person name="Buee M."/>
            <person name="Carver A."/>
            <person name="Chen C."/>
            <person name="Cichocki N."/>
            <person name="Clum A."/>
            <person name="Culley D."/>
            <person name="Crous P.W."/>
            <person name="Fauchery L."/>
            <person name="Girlanda M."/>
            <person name="Hayes R."/>
            <person name="Keri Z."/>
            <person name="Labutti K."/>
            <person name="Lipzen A."/>
            <person name="Lombard V."/>
            <person name="Magnuson J."/>
            <person name="Maillard F."/>
            <person name="Morin E."/>
            <person name="Murat C."/>
            <person name="Nolan M."/>
            <person name="Ohm R."/>
            <person name="Pangilinan J."/>
            <person name="Pereira M."/>
            <person name="Perotto S."/>
            <person name="Peter M."/>
            <person name="Riley R."/>
            <person name="Sitrit Y."/>
            <person name="Stielow B."/>
            <person name="Szollosi G."/>
            <person name="Zifcakova L."/>
            <person name="Stursova M."/>
            <person name="Spatafora J.W."/>
            <person name="Tedersoo L."/>
            <person name="Vaario L.-M."/>
            <person name="Yamada A."/>
            <person name="Yan M."/>
            <person name="Wang P."/>
            <person name="Xu J."/>
            <person name="Bruns T."/>
            <person name="Baldrian P."/>
            <person name="Vilgalys R."/>
            <person name="Henrissat B."/>
            <person name="Grigoriev I.V."/>
            <person name="Hibbett D."/>
            <person name="Nagy L.G."/>
            <person name="Martin F.M."/>
        </authorList>
    </citation>
    <scope>NUCLEOTIDE SEQUENCE</scope>
    <source>
        <strain evidence="1">UH-Tt-Lm1</strain>
    </source>
</reference>
<dbReference type="Proteomes" id="UP000736335">
    <property type="component" value="Unassembled WGS sequence"/>
</dbReference>
<name>A0A9P6H5T5_9AGAM</name>
<keyword evidence="2" id="KW-1185">Reference proteome</keyword>
<proteinExistence type="predicted"/>
<comment type="caution">
    <text evidence="1">The sequence shown here is derived from an EMBL/GenBank/DDBJ whole genome shotgun (WGS) entry which is preliminary data.</text>
</comment>
<accession>A0A9P6H5T5</accession>
<evidence type="ECO:0000313" key="2">
    <source>
        <dbReference type="Proteomes" id="UP000736335"/>
    </source>
</evidence>
<reference evidence="1" key="1">
    <citation type="journal article" date="2020" name="Nat. Commun.">
        <title>Large-scale genome sequencing of mycorrhizal fungi provides insights into the early evolution of symbiotic traits.</title>
        <authorList>
            <person name="Miyauchi S."/>
            <person name="Kiss E."/>
            <person name="Kuo A."/>
            <person name="Drula E."/>
            <person name="Kohler A."/>
            <person name="Sanchez-Garcia M."/>
            <person name="Morin E."/>
            <person name="Andreopoulos B."/>
            <person name="Barry K.W."/>
            <person name="Bonito G."/>
            <person name="Buee M."/>
            <person name="Carver A."/>
            <person name="Chen C."/>
            <person name="Cichocki N."/>
            <person name="Clum A."/>
            <person name="Culley D."/>
            <person name="Crous P.W."/>
            <person name="Fauchery L."/>
            <person name="Girlanda M."/>
            <person name="Hayes R.D."/>
            <person name="Keri Z."/>
            <person name="LaButti K."/>
            <person name="Lipzen A."/>
            <person name="Lombard V."/>
            <person name="Magnuson J."/>
            <person name="Maillard F."/>
            <person name="Murat C."/>
            <person name="Nolan M."/>
            <person name="Ohm R.A."/>
            <person name="Pangilinan J."/>
            <person name="Pereira M.F."/>
            <person name="Perotto S."/>
            <person name="Peter M."/>
            <person name="Pfister S."/>
            <person name="Riley R."/>
            <person name="Sitrit Y."/>
            <person name="Stielow J.B."/>
            <person name="Szollosi G."/>
            <person name="Zifcakova L."/>
            <person name="Stursova M."/>
            <person name="Spatafora J.W."/>
            <person name="Tedersoo L."/>
            <person name="Vaario L.M."/>
            <person name="Yamada A."/>
            <person name="Yan M."/>
            <person name="Wang P."/>
            <person name="Xu J."/>
            <person name="Bruns T."/>
            <person name="Baldrian P."/>
            <person name="Vilgalys R."/>
            <person name="Dunand C."/>
            <person name="Henrissat B."/>
            <person name="Grigoriev I.V."/>
            <person name="Hibbett D."/>
            <person name="Nagy L.G."/>
            <person name="Martin F.M."/>
        </authorList>
    </citation>
    <scope>NUCLEOTIDE SEQUENCE</scope>
    <source>
        <strain evidence="1">UH-Tt-Lm1</strain>
    </source>
</reference>
<organism evidence="1 2">
    <name type="scientific">Thelephora terrestris</name>
    <dbReference type="NCBI Taxonomy" id="56493"/>
    <lineage>
        <taxon>Eukaryota</taxon>
        <taxon>Fungi</taxon>
        <taxon>Dikarya</taxon>
        <taxon>Basidiomycota</taxon>
        <taxon>Agaricomycotina</taxon>
        <taxon>Agaricomycetes</taxon>
        <taxon>Thelephorales</taxon>
        <taxon>Thelephoraceae</taxon>
        <taxon>Thelephora</taxon>
    </lineage>
</organism>
<dbReference type="AlphaFoldDB" id="A0A9P6H5T5"/>